<accession>A0ABM3ISU9</accession>
<evidence type="ECO:0000256" key="1">
    <source>
        <dbReference type="ARBA" id="ARBA00023054"/>
    </source>
</evidence>
<feature type="region of interest" description="Disordered" evidence="6">
    <location>
        <begin position="912"/>
        <end position="987"/>
    </location>
</feature>
<feature type="compositionally biased region" description="Polar residues" evidence="6">
    <location>
        <begin position="976"/>
        <end position="985"/>
    </location>
</feature>
<evidence type="ECO:0000256" key="5">
    <source>
        <dbReference type="SAM" id="Coils"/>
    </source>
</evidence>
<evidence type="ECO:0000256" key="2">
    <source>
        <dbReference type="ARBA" id="ARBA00023242"/>
    </source>
</evidence>
<protein>
    <submittedName>
        <fullName evidence="8">Protein CROWDED NUCLEI 4</fullName>
    </submittedName>
</protein>
<feature type="region of interest" description="Disordered" evidence="6">
    <location>
        <begin position="858"/>
        <end position="893"/>
    </location>
</feature>
<proteinExistence type="inferred from homology"/>
<organism evidence="7 8">
    <name type="scientific">Ziziphus jujuba</name>
    <name type="common">Chinese jujube</name>
    <name type="synonym">Ziziphus sativa</name>
    <dbReference type="NCBI Taxonomy" id="326968"/>
    <lineage>
        <taxon>Eukaryota</taxon>
        <taxon>Viridiplantae</taxon>
        <taxon>Streptophyta</taxon>
        <taxon>Embryophyta</taxon>
        <taxon>Tracheophyta</taxon>
        <taxon>Spermatophyta</taxon>
        <taxon>Magnoliopsida</taxon>
        <taxon>eudicotyledons</taxon>
        <taxon>Gunneridae</taxon>
        <taxon>Pentapetalae</taxon>
        <taxon>rosids</taxon>
        <taxon>fabids</taxon>
        <taxon>Rosales</taxon>
        <taxon>Rhamnaceae</taxon>
        <taxon>Paliureae</taxon>
        <taxon>Ziziphus</taxon>
    </lineage>
</organism>
<dbReference type="PANTHER" id="PTHR31908:SF2">
    <property type="entry name" value="PROTEIN CROWDED NUCLEI 4"/>
    <property type="match status" value="1"/>
</dbReference>
<sequence length="1077" mass="124601">MASPQTGGPVMTPRSGRALSLTPGARILQSPLTDETIWKRLKEAGFDEESIKRRDKAALIGYIAKLEAEIFEHQHQMGLLLMERKELTSKYEQIKASSETVEILSKRDQAAHLTSLAEARKKEEGLKKVIGVKEECIASLEKALHEMRAECAETKVAAECKLAEACSMMEGAQKKFTDAEVKLHAAESMQIEANRFRHVAERKLHEVEAREDDLRRRIETSKSDCDEKEKEIIFERQSLSERQKALQQEQDRLLDAKALLNQREDYIFSRSQELNQLQKELENTRRDIEMERRAINAEKSNLELTEASLRTREEALSKREAVLNEKEQQLVVLRENLESKESNEIQKAVSNHEIEVRTRKYAFDAELEMMRKSVEDELEAKRRAWELREVDLRQKEDLLQEREHDLEVQSRALMAKEKDVAEMSNLIDEKEKSLRTAEKEFELNKILLQREKEEIIKMKLELDSSLNSLEDKRQQLDCAKEKFEVLKTEKSELSILETKLKEEIDSVRAQKLQLMDEAAILAAEKAKFELEWEGIDEKREELRKEAERVADERLAFTKFIKDEHDSLRQEKDDMRDQYKRDVESLCREREDFMNKMAHERSEWFNKMQQERADFLLDIEMRRRELESCIDKKHEELESSWREKEMAFEQEKKNELQNISSLKEKVAKESEQVASEMKRLETERIEINLDREQRNQEWAELNNAIEELKVQREKLKKQRELLHGDREEILAQIEYLNKLENVKLALDSKAVAEIHQSNSTPSHHEVTRKKRLKQPTRIQDADFKLHNENNGINNMNKSDSASMLEVNGGSSPSSARFSWIKRCSDLIFGQSSEKLPLKYEDCSQISHHEDASLRVARQLDQSGKHDRQKYMGNKSPRMVSRRRPPGSAFEEPKVIVEVPTSGKVAKGVGDEINEAANEKDAPEQGFQAGRKRRADKPSNRYSDPPQGQRQNIKKRKQQHDDDVNASEQAVSHRAVLQQASKSSDQTHLGAEETTVLVVDKIIKVSEVTCEKVETYHGTDQDELAVKNFVMELDQGIHPDGESGHLNCANVQKSAAPLGPEAQEKIQEVHLGNVGEVTE</sequence>
<evidence type="ECO:0000313" key="7">
    <source>
        <dbReference type="Proteomes" id="UP001652623"/>
    </source>
</evidence>
<feature type="coiled-coil region" evidence="5">
    <location>
        <begin position="644"/>
        <end position="724"/>
    </location>
</feature>
<evidence type="ECO:0000256" key="3">
    <source>
        <dbReference type="ARBA" id="ARBA00024186"/>
    </source>
</evidence>
<dbReference type="InterPro" id="IPR040418">
    <property type="entry name" value="CRWN"/>
</dbReference>
<feature type="coiled-coil region" evidence="5">
    <location>
        <begin position="197"/>
        <end position="343"/>
    </location>
</feature>
<evidence type="ECO:0000313" key="8">
    <source>
        <dbReference type="RefSeq" id="XP_048334786.2"/>
    </source>
</evidence>
<dbReference type="RefSeq" id="XP_048334786.2">
    <property type="nucleotide sequence ID" value="XM_048478829.2"/>
</dbReference>
<dbReference type="GeneID" id="107424982"/>
<feature type="coiled-coil region" evidence="5">
    <location>
        <begin position="375"/>
        <end position="595"/>
    </location>
</feature>
<keyword evidence="1 5" id="KW-0175">Coiled coil</keyword>
<dbReference type="PANTHER" id="PTHR31908">
    <property type="entry name" value="PROTEIN CROWDED NUCLEI 4"/>
    <property type="match status" value="1"/>
</dbReference>
<keyword evidence="7" id="KW-1185">Reference proteome</keyword>
<dbReference type="Proteomes" id="UP001652623">
    <property type="component" value="Chromosome 7"/>
</dbReference>
<comment type="subcellular location">
    <subcellularLocation>
        <location evidence="3">Nucleus lamina</location>
    </subcellularLocation>
</comment>
<evidence type="ECO:0000256" key="6">
    <source>
        <dbReference type="SAM" id="MobiDB-lite"/>
    </source>
</evidence>
<feature type="compositionally biased region" description="Polar residues" evidence="6">
    <location>
        <begin position="938"/>
        <end position="949"/>
    </location>
</feature>
<reference evidence="8" key="1">
    <citation type="submission" date="2025-08" db="UniProtKB">
        <authorList>
            <consortium name="RefSeq"/>
        </authorList>
    </citation>
    <scope>IDENTIFICATION</scope>
    <source>
        <tissue evidence="8">Seedling</tissue>
    </source>
</reference>
<comment type="similarity">
    <text evidence="4">Belongs to the CRWN family.</text>
</comment>
<name>A0ABM3ISU9_ZIZJJ</name>
<gene>
    <name evidence="8" type="primary">LOC107424982</name>
</gene>
<keyword evidence="2" id="KW-0539">Nucleus</keyword>
<evidence type="ECO:0000256" key="4">
    <source>
        <dbReference type="ARBA" id="ARBA00024208"/>
    </source>
</evidence>